<dbReference type="SUPFAM" id="SSF109854">
    <property type="entry name" value="DinB/YfiT-like putative metalloenzymes"/>
    <property type="match status" value="1"/>
</dbReference>
<evidence type="ECO:0000313" key="3">
    <source>
        <dbReference type="Proteomes" id="UP000033121"/>
    </source>
</evidence>
<dbReference type="AlphaFoldDB" id="A0A0E9N0T6"/>
<name>A0A0E9N0T6_9BACT</name>
<dbReference type="RefSeq" id="WP_046369262.1">
    <property type="nucleotide sequence ID" value="NZ_BBWV01000002.1"/>
</dbReference>
<evidence type="ECO:0000256" key="1">
    <source>
        <dbReference type="SAM" id="Coils"/>
    </source>
</evidence>
<gene>
    <name evidence="2" type="ORF">FPE01S_02_04780</name>
</gene>
<dbReference type="OrthoDB" id="893570at2"/>
<dbReference type="InterPro" id="IPR011466">
    <property type="entry name" value="DUF1572"/>
</dbReference>
<comment type="caution">
    <text evidence="2">The sequence shown here is derived from an EMBL/GenBank/DDBJ whole genome shotgun (WGS) entry which is preliminary data.</text>
</comment>
<proteinExistence type="predicted"/>
<sequence>MIIDTLKSLFRRDLNKLRQELELYRHEENIWKKDKQIANAAGNLCLHLVGNLNTYIGKEIGATDYIRNRDLEFSQKMIPREDLLRMIDDTIHVVDVSLEKLYGTDLERDYPIVVFDRITSMHYMLVHLATHLAYHLGQVNYHRRLLDETQDPG</sequence>
<dbReference type="Gene3D" id="1.20.120.450">
    <property type="entry name" value="dinb family like domain"/>
    <property type="match status" value="1"/>
</dbReference>
<dbReference type="Pfam" id="PF07609">
    <property type="entry name" value="DUF1572"/>
    <property type="match status" value="1"/>
</dbReference>
<feature type="coiled-coil region" evidence="1">
    <location>
        <begin position="7"/>
        <end position="34"/>
    </location>
</feature>
<protein>
    <recommendedName>
        <fullName evidence="4">DinB-like domain-containing protein</fullName>
    </recommendedName>
</protein>
<dbReference type="InterPro" id="IPR034660">
    <property type="entry name" value="DinB/YfiT-like"/>
</dbReference>
<accession>A0A0E9N0T6</accession>
<dbReference type="STRING" id="1220578.FPE01S_02_04780"/>
<keyword evidence="1" id="KW-0175">Coiled coil</keyword>
<evidence type="ECO:0008006" key="4">
    <source>
        <dbReference type="Google" id="ProtNLM"/>
    </source>
</evidence>
<evidence type="ECO:0000313" key="2">
    <source>
        <dbReference type="EMBL" id="GAO43373.1"/>
    </source>
</evidence>
<organism evidence="2 3">
    <name type="scientific">Flavihumibacter petaseus NBRC 106054</name>
    <dbReference type="NCBI Taxonomy" id="1220578"/>
    <lineage>
        <taxon>Bacteria</taxon>
        <taxon>Pseudomonadati</taxon>
        <taxon>Bacteroidota</taxon>
        <taxon>Chitinophagia</taxon>
        <taxon>Chitinophagales</taxon>
        <taxon>Chitinophagaceae</taxon>
        <taxon>Flavihumibacter</taxon>
    </lineage>
</organism>
<dbReference type="Proteomes" id="UP000033121">
    <property type="component" value="Unassembled WGS sequence"/>
</dbReference>
<reference evidence="2 3" key="1">
    <citation type="submission" date="2015-04" db="EMBL/GenBank/DDBJ databases">
        <title>Whole genome shotgun sequence of Flavihumibacter petaseus NBRC 106054.</title>
        <authorList>
            <person name="Miyazawa S."/>
            <person name="Hosoyama A."/>
            <person name="Hashimoto M."/>
            <person name="Noguchi M."/>
            <person name="Tsuchikane K."/>
            <person name="Ohji S."/>
            <person name="Yamazoe A."/>
            <person name="Ichikawa N."/>
            <person name="Kimura A."/>
            <person name="Fujita N."/>
        </authorList>
    </citation>
    <scope>NUCLEOTIDE SEQUENCE [LARGE SCALE GENOMIC DNA]</scope>
    <source>
        <strain evidence="2 3">NBRC 106054</strain>
    </source>
</reference>
<dbReference type="EMBL" id="BBWV01000002">
    <property type="protein sequence ID" value="GAO43373.1"/>
    <property type="molecule type" value="Genomic_DNA"/>
</dbReference>
<keyword evidence="3" id="KW-1185">Reference proteome</keyword>